<dbReference type="RefSeq" id="WP_215760888.1">
    <property type="nucleotide sequence ID" value="NZ_JAHKBE010000090.1"/>
</dbReference>
<dbReference type="Pfam" id="PF12954">
    <property type="entry name" value="DUF3843"/>
    <property type="match status" value="2"/>
</dbReference>
<evidence type="ECO:0000313" key="1">
    <source>
        <dbReference type="EMBL" id="MEQ2487810.1"/>
    </source>
</evidence>
<dbReference type="EMBL" id="JBBNFP010000086">
    <property type="protein sequence ID" value="MEQ2487810.1"/>
    <property type="molecule type" value="Genomic_DNA"/>
</dbReference>
<keyword evidence="2" id="KW-1185">Reference proteome</keyword>
<comment type="caution">
    <text evidence="1">The sequence shown here is derived from an EMBL/GenBank/DDBJ whole genome shotgun (WGS) entry which is preliminary data.</text>
</comment>
<gene>
    <name evidence="1" type="ORF">AAAT34_12265</name>
</gene>
<organism evidence="1 2">
    <name type="scientific">Hallella faecis</name>
    <dbReference type="NCBI Taxonomy" id="2841596"/>
    <lineage>
        <taxon>Bacteria</taxon>
        <taxon>Pseudomonadati</taxon>
        <taxon>Bacteroidota</taxon>
        <taxon>Bacteroidia</taxon>
        <taxon>Bacteroidales</taxon>
        <taxon>Prevotellaceae</taxon>
        <taxon>Hallella</taxon>
    </lineage>
</organism>
<reference evidence="1 2" key="1">
    <citation type="submission" date="2024-04" db="EMBL/GenBank/DDBJ databases">
        <title>Human intestinal bacterial collection.</title>
        <authorList>
            <person name="Pauvert C."/>
            <person name="Hitch T.C.A."/>
            <person name="Clavel T."/>
        </authorList>
    </citation>
    <scope>NUCLEOTIDE SEQUENCE [LARGE SCALE GENOMIC DNA]</scope>
    <source>
        <strain evidence="1 2">CLA-AA-H145</strain>
    </source>
</reference>
<dbReference type="Proteomes" id="UP001487296">
    <property type="component" value="Unassembled WGS sequence"/>
</dbReference>
<evidence type="ECO:0000313" key="2">
    <source>
        <dbReference type="Proteomes" id="UP001487296"/>
    </source>
</evidence>
<name>A0ABV1FTX1_9BACT</name>
<proteinExistence type="predicted"/>
<accession>A0ABV1FTX1</accession>
<dbReference type="InterPro" id="IPR024214">
    <property type="entry name" value="DUF3843"/>
</dbReference>
<protein>
    <submittedName>
        <fullName evidence="1">DUF3843 family protein</fullName>
    </submittedName>
</protein>
<sequence length="485" mass="57248">MKQTIFPIDFSTYYPIGIQPCPMYIDIANRIYHRIKDVILPLPDADELKKQIAINVAIYYEDKMSGIQLWNAFVAKHLLAYSHKLPFFDDCGSLENDDVNAKEVELLIWIVISRNFNDRFLNPIVMAEDTARRIMEVLTEDDEVDVNEELYNFVYNSDKADDYFKIKPVLMWLRRSYLLSSPLSEEKFNELKYNYSMQFNKSESIYYAETTFSTTTEIGPMAVKPHLWLADMYYENDLPQKAKRLMNLEYCEQDAFEVIEEDEEFVVLKRSTDETYKLKNINPNMFRKGSYICTALVKYADNYWEINGVMFKTSKDIFDKMHERYEKLKKSYEHAYTTYIERTKGKRLAFFEKTEQMKDWLKEISPEVDFSDMYGQLPDGAQVGFISKKAGLIFAPNIIHAIKCKDNPYYGKCDAKTMLQETMDAVINIENTHPELLNYLLENNMLQDGDISFNDPSESGNKIFTRNIDFIARNHRRHHYHDHDY</sequence>